<reference evidence="2" key="1">
    <citation type="submission" date="2025-08" db="UniProtKB">
        <authorList>
            <consortium name="RefSeq"/>
        </authorList>
    </citation>
    <scope>IDENTIFICATION</scope>
    <source>
        <strain evidence="2">Mau12</strain>
        <tissue evidence="2">Whole Body</tissue>
    </source>
</reference>
<dbReference type="GeneID" id="117150415"/>
<organism evidence="1 2">
    <name type="scientific">Drosophila mauritiana</name>
    <name type="common">Fruit fly</name>
    <dbReference type="NCBI Taxonomy" id="7226"/>
    <lineage>
        <taxon>Eukaryota</taxon>
        <taxon>Metazoa</taxon>
        <taxon>Ecdysozoa</taxon>
        <taxon>Arthropoda</taxon>
        <taxon>Hexapoda</taxon>
        <taxon>Insecta</taxon>
        <taxon>Pterygota</taxon>
        <taxon>Neoptera</taxon>
        <taxon>Endopterygota</taxon>
        <taxon>Diptera</taxon>
        <taxon>Brachycera</taxon>
        <taxon>Muscomorpha</taxon>
        <taxon>Ephydroidea</taxon>
        <taxon>Drosophilidae</taxon>
        <taxon>Drosophila</taxon>
        <taxon>Sophophora</taxon>
    </lineage>
</organism>
<name>A0A6P8LCG6_DROMA</name>
<evidence type="ECO:0000313" key="1">
    <source>
        <dbReference type="Proteomes" id="UP000515162"/>
    </source>
</evidence>
<dbReference type="RefSeq" id="XP_033173174.1">
    <property type="nucleotide sequence ID" value="XM_033317283.1"/>
</dbReference>
<accession>A0A6P8LCG6</accession>
<sequence length="35" mass="4015">MTADRNSAWCNPRNGMEQGDVVMKWDGLVVLQTKY</sequence>
<dbReference type="AlphaFoldDB" id="A0A6P8LCG6"/>
<dbReference type="Proteomes" id="UP000515162">
    <property type="component" value="Chromosome 2L"/>
</dbReference>
<protein>
    <submittedName>
        <fullName evidence="2">Uncharacterized protein LOC117150415</fullName>
    </submittedName>
</protein>
<keyword evidence="1" id="KW-1185">Reference proteome</keyword>
<proteinExistence type="predicted"/>
<gene>
    <name evidence="2" type="primary">LOC117150415</name>
</gene>
<evidence type="ECO:0000313" key="2">
    <source>
        <dbReference type="RefSeq" id="XP_033173174.1"/>
    </source>
</evidence>